<dbReference type="InterPro" id="IPR010836">
    <property type="entry name" value="SapC"/>
</dbReference>
<accession>A0ABV7HKT8</accession>
<organism evidence="1 2">
    <name type="scientific">Gilvimarinus japonicus</name>
    <dbReference type="NCBI Taxonomy" id="1796469"/>
    <lineage>
        <taxon>Bacteria</taxon>
        <taxon>Pseudomonadati</taxon>
        <taxon>Pseudomonadota</taxon>
        <taxon>Gammaproteobacteria</taxon>
        <taxon>Cellvibrionales</taxon>
        <taxon>Cellvibrionaceae</taxon>
        <taxon>Gilvimarinus</taxon>
    </lineage>
</organism>
<comment type="caution">
    <text evidence="1">The sequence shown here is derived from an EMBL/GenBank/DDBJ whole genome shotgun (WGS) entry which is preliminary data.</text>
</comment>
<keyword evidence="2" id="KW-1185">Reference proteome</keyword>
<dbReference type="Pfam" id="PF07277">
    <property type="entry name" value="SapC"/>
    <property type="match status" value="1"/>
</dbReference>
<proteinExistence type="predicted"/>
<gene>
    <name evidence="1" type="ORF">ACFOEB_04580</name>
</gene>
<evidence type="ECO:0000313" key="2">
    <source>
        <dbReference type="Proteomes" id="UP001595548"/>
    </source>
</evidence>
<reference evidence="2" key="1">
    <citation type="journal article" date="2019" name="Int. J. Syst. Evol. Microbiol.">
        <title>The Global Catalogue of Microorganisms (GCM) 10K type strain sequencing project: providing services to taxonomists for standard genome sequencing and annotation.</title>
        <authorList>
            <consortium name="The Broad Institute Genomics Platform"/>
            <consortium name="The Broad Institute Genome Sequencing Center for Infectious Disease"/>
            <person name="Wu L."/>
            <person name="Ma J."/>
        </authorList>
    </citation>
    <scope>NUCLEOTIDE SEQUENCE [LARGE SCALE GENOMIC DNA]</scope>
    <source>
        <strain evidence="2">KCTC 52141</strain>
    </source>
</reference>
<dbReference type="Proteomes" id="UP001595548">
    <property type="component" value="Unassembled WGS sequence"/>
</dbReference>
<dbReference type="RefSeq" id="WP_382414735.1">
    <property type="nucleotide sequence ID" value="NZ_AP031500.1"/>
</dbReference>
<sequence length="226" mass="25823">MEPRIEILDESTHRDLNVDFSEARASYFKRRLIPVVISEFFTLMFHYPIVFVKDGETGKFSCSVLLGVSDEATLLDDKSTEDDEALPLNIRRLPLLAIDHSPDSEPMIGINLDSGGINRGDRLFKHDSPELDSALAALSELYQGHRETDAYIKTALELDLISKLQAEFQFNDKPKVTLEGLYSVDINKVERLIDGDQKDKFLTIARYAYAQNFSLYNMRKLTHLKY</sequence>
<protein>
    <submittedName>
        <fullName evidence="1">SapC family protein</fullName>
    </submittedName>
</protein>
<evidence type="ECO:0000313" key="1">
    <source>
        <dbReference type="EMBL" id="MFC3154470.1"/>
    </source>
</evidence>
<dbReference type="EMBL" id="JBHRTL010000004">
    <property type="protein sequence ID" value="MFC3154470.1"/>
    <property type="molecule type" value="Genomic_DNA"/>
</dbReference>
<name>A0ABV7HKT8_9GAMM</name>